<keyword evidence="13" id="KW-1185">Reference proteome</keyword>
<comment type="caution">
    <text evidence="12">The sequence shown here is derived from an EMBL/GenBank/DDBJ whole genome shotgun (WGS) entry which is preliminary data.</text>
</comment>
<dbReference type="InterPro" id="IPR001594">
    <property type="entry name" value="Palmitoyltrfase_DHHC"/>
</dbReference>
<evidence type="ECO:0000256" key="10">
    <source>
        <dbReference type="RuleBase" id="RU079119"/>
    </source>
</evidence>
<dbReference type="PANTHER" id="PTHR22883">
    <property type="entry name" value="ZINC FINGER DHHC DOMAIN CONTAINING PROTEIN"/>
    <property type="match status" value="1"/>
</dbReference>
<accession>A0A8E0RK46</accession>
<comment type="subcellular location">
    <subcellularLocation>
        <location evidence="1">Endomembrane system</location>
        <topology evidence="1">Multi-pass membrane protein</topology>
    </subcellularLocation>
</comment>
<dbReference type="AlphaFoldDB" id="A0A8E0RK46"/>
<dbReference type="Pfam" id="PF01529">
    <property type="entry name" value="DHHC"/>
    <property type="match status" value="1"/>
</dbReference>
<comment type="domain">
    <text evidence="10">The DHHC domain is required for palmitoyltransferase activity.</text>
</comment>
<dbReference type="EC" id="2.3.1.225" evidence="10"/>
<evidence type="ECO:0000256" key="5">
    <source>
        <dbReference type="ARBA" id="ARBA00022989"/>
    </source>
</evidence>
<keyword evidence="8" id="KW-0449">Lipoprotein</keyword>
<evidence type="ECO:0000256" key="8">
    <source>
        <dbReference type="ARBA" id="ARBA00023288"/>
    </source>
</evidence>
<organism evidence="12 13">
    <name type="scientific">Fasciolopsis buskii</name>
    <dbReference type="NCBI Taxonomy" id="27845"/>
    <lineage>
        <taxon>Eukaryota</taxon>
        <taxon>Metazoa</taxon>
        <taxon>Spiralia</taxon>
        <taxon>Lophotrochozoa</taxon>
        <taxon>Platyhelminthes</taxon>
        <taxon>Trematoda</taxon>
        <taxon>Digenea</taxon>
        <taxon>Plagiorchiida</taxon>
        <taxon>Echinostomata</taxon>
        <taxon>Echinostomatoidea</taxon>
        <taxon>Fasciolidae</taxon>
        <taxon>Fasciolopsis</taxon>
    </lineage>
</organism>
<protein>
    <recommendedName>
        <fullName evidence="10">Palmitoyltransferase</fullName>
        <ecNumber evidence="10">2.3.1.225</ecNumber>
    </recommendedName>
</protein>
<evidence type="ECO:0000256" key="9">
    <source>
        <dbReference type="ARBA" id="ARBA00023315"/>
    </source>
</evidence>
<evidence type="ECO:0000256" key="6">
    <source>
        <dbReference type="ARBA" id="ARBA00023136"/>
    </source>
</evidence>
<dbReference type="InterPro" id="IPR039859">
    <property type="entry name" value="PFA4/ZDH16/20/ERF2-like"/>
</dbReference>
<keyword evidence="4 10" id="KW-0812">Transmembrane</keyword>
<dbReference type="PROSITE" id="PS50216">
    <property type="entry name" value="DHHC"/>
    <property type="match status" value="1"/>
</dbReference>
<dbReference type="Proteomes" id="UP000728185">
    <property type="component" value="Unassembled WGS sequence"/>
</dbReference>
<dbReference type="GO" id="GO:0006612">
    <property type="term" value="P:protein targeting to membrane"/>
    <property type="evidence" value="ECO:0007669"/>
    <property type="project" value="TreeGrafter"/>
</dbReference>
<gene>
    <name evidence="12" type="ORF">FBUS_10751</name>
</gene>
<evidence type="ECO:0000259" key="11">
    <source>
        <dbReference type="Pfam" id="PF01529"/>
    </source>
</evidence>
<evidence type="ECO:0000256" key="4">
    <source>
        <dbReference type="ARBA" id="ARBA00022692"/>
    </source>
</evidence>
<feature type="domain" description="Palmitoyltransferase DHHC" evidence="11">
    <location>
        <begin position="4"/>
        <end position="136"/>
    </location>
</feature>
<evidence type="ECO:0000256" key="1">
    <source>
        <dbReference type="ARBA" id="ARBA00004127"/>
    </source>
</evidence>
<dbReference type="GO" id="GO:0005794">
    <property type="term" value="C:Golgi apparatus"/>
    <property type="evidence" value="ECO:0007669"/>
    <property type="project" value="TreeGrafter"/>
</dbReference>
<evidence type="ECO:0000313" key="12">
    <source>
        <dbReference type="EMBL" id="KAA0185163.1"/>
    </source>
</evidence>
<keyword evidence="9 10" id="KW-0012">Acyltransferase</keyword>
<keyword evidence="6 10" id="KW-0472">Membrane</keyword>
<dbReference type="PANTHER" id="PTHR22883:SF301">
    <property type="entry name" value="PALMITOYLTRANSFERASE ZDHHC12"/>
    <property type="match status" value="1"/>
</dbReference>
<evidence type="ECO:0000313" key="13">
    <source>
        <dbReference type="Proteomes" id="UP000728185"/>
    </source>
</evidence>
<comment type="similarity">
    <text evidence="2 10">Belongs to the DHHC palmitoyltransferase family.</text>
</comment>
<evidence type="ECO:0000256" key="7">
    <source>
        <dbReference type="ARBA" id="ARBA00023139"/>
    </source>
</evidence>
<keyword evidence="3 10" id="KW-0808">Transferase</keyword>
<dbReference type="OrthoDB" id="331948at2759"/>
<feature type="transmembrane region" description="Helical" evidence="10">
    <location>
        <begin position="40"/>
        <end position="59"/>
    </location>
</feature>
<evidence type="ECO:0000256" key="3">
    <source>
        <dbReference type="ARBA" id="ARBA00022679"/>
    </source>
</evidence>
<sequence>MHQMPARSKHCGRCDHCVFRFDHHCVWTNCCIGSQNHAHFLFFLTSLVVMVINATWLSFRVLHSYTVRERLWYAQYISADGNVYPMDWSALIQHLFMTFPRVVSMAVILSCISIAVLLYFTHHMLLLLRNQTTYEYDRLRALGLANHRTHPIPSKSDQSHLNGSYKFLFTTGPTWLYSRGVWANLYEVFGTQVTNSLRDFRRRLPIQMEFKTQ</sequence>
<name>A0A8E0RK46_9TREM</name>
<feature type="transmembrane region" description="Helical" evidence="10">
    <location>
        <begin position="102"/>
        <end position="120"/>
    </location>
</feature>
<dbReference type="EMBL" id="LUCM01010666">
    <property type="protein sequence ID" value="KAA0185163.1"/>
    <property type="molecule type" value="Genomic_DNA"/>
</dbReference>
<proteinExistence type="inferred from homology"/>
<dbReference type="GO" id="GO:0019706">
    <property type="term" value="F:protein-cysteine S-palmitoyltransferase activity"/>
    <property type="evidence" value="ECO:0007669"/>
    <property type="project" value="UniProtKB-EC"/>
</dbReference>
<keyword evidence="5 10" id="KW-1133">Transmembrane helix</keyword>
<comment type="catalytic activity">
    <reaction evidence="10">
        <text>L-cysteinyl-[protein] + hexadecanoyl-CoA = S-hexadecanoyl-L-cysteinyl-[protein] + CoA</text>
        <dbReference type="Rhea" id="RHEA:36683"/>
        <dbReference type="Rhea" id="RHEA-COMP:10131"/>
        <dbReference type="Rhea" id="RHEA-COMP:11032"/>
        <dbReference type="ChEBI" id="CHEBI:29950"/>
        <dbReference type="ChEBI" id="CHEBI:57287"/>
        <dbReference type="ChEBI" id="CHEBI:57379"/>
        <dbReference type="ChEBI" id="CHEBI:74151"/>
        <dbReference type="EC" id="2.3.1.225"/>
    </reaction>
</comment>
<keyword evidence="7" id="KW-0564">Palmitate</keyword>
<dbReference type="GO" id="GO:0005783">
    <property type="term" value="C:endoplasmic reticulum"/>
    <property type="evidence" value="ECO:0007669"/>
    <property type="project" value="TreeGrafter"/>
</dbReference>
<reference evidence="12" key="1">
    <citation type="submission" date="2019-05" db="EMBL/GenBank/DDBJ databases">
        <title>Annotation for the trematode Fasciolopsis buski.</title>
        <authorList>
            <person name="Choi Y.-J."/>
        </authorList>
    </citation>
    <scope>NUCLEOTIDE SEQUENCE</scope>
    <source>
        <strain evidence="12">HT</strain>
        <tissue evidence="12">Whole worm</tissue>
    </source>
</reference>
<evidence type="ECO:0000256" key="2">
    <source>
        <dbReference type="ARBA" id="ARBA00008574"/>
    </source>
</evidence>